<evidence type="ECO:0000313" key="1">
    <source>
        <dbReference type="EMBL" id="CEO50521.1"/>
    </source>
</evidence>
<gene>
    <name evidence="1" type="ORF">BN869_000006579_1</name>
</gene>
<protein>
    <submittedName>
        <fullName evidence="1">Uncharacterized protein</fullName>
    </submittedName>
</protein>
<name>A0A0B7K729_BIOOC</name>
<sequence>MDSISESRLRARQVWPTIAARTGHCEKLQSGPLGARITRAFATYRCKIGSGNQYISVEPPFMF</sequence>
<organism evidence="1">
    <name type="scientific">Bionectria ochroleuca</name>
    <name type="common">Gliocladium roseum</name>
    <dbReference type="NCBI Taxonomy" id="29856"/>
    <lineage>
        <taxon>Eukaryota</taxon>
        <taxon>Fungi</taxon>
        <taxon>Dikarya</taxon>
        <taxon>Ascomycota</taxon>
        <taxon>Pezizomycotina</taxon>
        <taxon>Sordariomycetes</taxon>
        <taxon>Hypocreomycetidae</taxon>
        <taxon>Hypocreales</taxon>
        <taxon>Bionectriaceae</taxon>
        <taxon>Clonostachys</taxon>
    </lineage>
</organism>
<accession>A0A0B7K729</accession>
<dbReference type="EMBL" id="CDPU01000019">
    <property type="protein sequence ID" value="CEO50521.1"/>
    <property type="molecule type" value="Genomic_DNA"/>
</dbReference>
<proteinExistence type="predicted"/>
<dbReference type="AlphaFoldDB" id="A0A0B7K729"/>
<reference evidence="1" key="1">
    <citation type="submission" date="2015-01" db="EMBL/GenBank/DDBJ databases">
        <authorList>
            <person name="Durling Mikael"/>
        </authorList>
    </citation>
    <scope>NUCLEOTIDE SEQUENCE</scope>
</reference>